<dbReference type="SUPFAM" id="SSF48056">
    <property type="entry name" value="Di-copper centre-containing domain"/>
    <property type="match status" value="1"/>
</dbReference>
<dbReference type="PROSITE" id="PS50234">
    <property type="entry name" value="VWFA"/>
    <property type="match status" value="1"/>
</dbReference>
<dbReference type="PANTHER" id="PTHR11474">
    <property type="entry name" value="TYROSINASE FAMILY MEMBER"/>
    <property type="match status" value="1"/>
</dbReference>
<sequence length="989" mass="107759">MTCRKNVNSLTTEEKAAFISAIKLMKAELYAYVDDEDDPAHVRALYPLINNTYDKYVLDHYMAMNWATPGGWDWALDPMSPSLFMIRNGAHRGPAFLPWHRAFIRQFELDLDRLVPGVTLPYWDWAADAADPMNAAVWANDLMGGNGSGAGNFVQDGPFRADIWDIVVIDVGFRQLDLTNPQVRIDEDLVRRFGASIRAPNLPTQDHVDEIQAITPYDSADFDRVSTGYRAANEGRMALVSGNSPPLSNTHNLVHEWVGGSMLPGTSPNDPVFFLHHCFVDKLWADWQALHPTVPYVPVDSGSNDHLDGHRLNDTLFGLGTLVSETLDHHAMGYSYDTDTPPIVIPLNTTLVFNAIPVGSTAVRAATFNISPPSPDNSFCRELIFTITAGPTGTGFGTPDGDRVVVNTDSTNVAQVWFSYTATSVGSSGPETAQITCVQTGQAWSISLSATTIPKPTVATVLVLDKSGSMAWDAGDGRLRIEVLKDSAPVFVDLLGDEDGIGVVYFDSNATPGTSIAVAGALGTGSGRIAANEAIMDQPSSGGSTSIGAGIELASSELGDLTPSSYNHTAMVVLTDGRENRSPYISQLLDDGIINDSVFAIGLGTALQISPAALEALTGSTNGYVLMTGTLDTDDYFTLQKYFLQILSGVKNTEVVMDPEGWIQPARKIRIPFNLNEADITVDAILLTGDALPDVFDYMLETPSGKIIDPSIANASVELAFSASEHVQFYRMTLPTAVAGLEEREGQWHAVLNLNEKVFAKYLASLENDREKFNKVKTHGLRYSFNVHSSSDLRLRAQLEQATREPGGMITLSAQLTQYERPLDNGASIRAELERPNGTKVNLTLSEVEPGVFNVAFHAGSAGIYKVRVLAKGQSIQNNPFTREQLLSAAVWIGGDDPFPSSNTDGYDQKLCHLLMCLLEKDSIRSFLKRQKIDAEEVSECLKKACADNRRSKLRPEVTNNKELTDALVAFVKNPSLIVKWLRNAKNKS</sequence>
<reference evidence="5 6" key="1">
    <citation type="submission" date="2024-05" db="EMBL/GenBank/DDBJ databases">
        <authorList>
            <person name="Kim H.-Y."/>
            <person name="Kim E."/>
            <person name="Cai Y."/>
            <person name="Yang S.-M."/>
            <person name="Lee W."/>
        </authorList>
    </citation>
    <scope>NUCLEOTIDE SEQUENCE [LARGE SCALE GENOMIC DNA]</scope>
    <source>
        <strain evidence="5 6">FBL11</strain>
    </source>
</reference>
<keyword evidence="3" id="KW-0186">Copper</keyword>
<evidence type="ECO:0000256" key="1">
    <source>
        <dbReference type="ARBA" id="ARBA00009928"/>
    </source>
</evidence>
<dbReference type="InterPro" id="IPR050316">
    <property type="entry name" value="Tyrosinase/Hemocyanin"/>
</dbReference>
<dbReference type="EMBL" id="JBDGHN010000002">
    <property type="protein sequence ID" value="MEN2751499.1"/>
    <property type="molecule type" value="Genomic_DNA"/>
</dbReference>
<evidence type="ECO:0000256" key="2">
    <source>
        <dbReference type="ARBA" id="ARBA00022723"/>
    </source>
</evidence>
<gene>
    <name evidence="5" type="ORF">AAIR29_07610</name>
</gene>
<comment type="caution">
    <text evidence="5">The sequence shown here is derived from an EMBL/GenBank/DDBJ whole genome shotgun (WGS) entry which is preliminary data.</text>
</comment>
<protein>
    <submittedName>
        <fullName evidence="5">Tyrosinase family protein</fullName>
    </submittedName>
</protein>
<dbReference type="InterPro" id="IPR014756">
    <property type="entry name" value="Ig_E-set"/>
</dbReference>
<evidence type="ECO:0000259" key="4">
    <source>
        <dbReference type="PROSITE" id="PS50234"/>
    </source>
</evidence>
<dbReference type="SUPFAM" id="SSF81296">
    <property type="entry name" value="E set domains"/>
    <property type="match status" value="1"/>
</dbReference>
<dbReference type="Pfam" id="PF00264">
    <property type="entry name" value="Tyrosinase"/>
    <property type="match status" value="1"/>
</dbReference>
<dbReference type="PRINTS" id="PR00092">
    <property type="entry name" value="TYROSINASE"/>
</dbReference>
<organism evidence="5 6">
    <name type="scientific">Psychrobacter saeujeotis</name>
    <dbReference type="NCBI Taxonomy" id="3143436"/>
    <lineage>
        <taxon>Bacteria</taxon>
        <taxon>Pseudomonadati</taxon>
        <taxon>Pseudomonadota</taxon>
        <taxon>Gammaproteobacteria</taxon>
        <taxon>Moraxellales</taxon>
        <taxon>Moraxellaceae</taxon>
        <taxon>Psychrobacter</taxon>
    </lineage>
</organism>
<dbReference type="InterPro" id="IPR002227">
    <property type="entry name" value="Tyrosinase_Cu-bd"/>
</dbReference>
<dbReference type="RefSeq" id="WP_299219279.1">
    <property type="nucleotide sequence ID" value="NZ_JBDGHN010000002.1"/>
</dbReference>
<dbReference type="InterPro" id="IPR002035">
    <property type="entry name" value="VWF_A"/>
</dbReference>
<dbReference type="InterPro" id="IPR017868">
    <property type="entry name" value="Filamin/ABP280_repeat-like"/>
</dbReference>
<dbReference type="InterPro" id="IPR036465">
    <property type="entry name" value="vWFA_dom_sf"/>
</dbReference>
<dbReference type="PROSITE" id="PS00498">
    <property type="entry name" value="TYROSINASE_2"/>
    <property type="match status" value="1"/>
</dbReference>
<keyword evidence="2" id="KW-0479">Metal-binding</keyword>
<dbReference type="SUPFAM" id="SSF53300">
    <property type="entry name" value="vWA-like"/>
    <property type="match status" value="1"/>
</dbReference>
<dbReference type="PROSITE" id="PS50194">
    <property type="entry name" value="FILAMIN_REPEAT"/>
    <property type="match status" value="1"/>
</dbReference>
<feature type="domain" description="VWFA" evidence="4">
    <location>
        <begin position="459"/>
        <end position="647"/>
    </location>
</feature>
<dbReference type="Pfam" id="PF00630">
    <property type="entry name" value="Filamin"/>
    <property type="match status" value="1"/>
</dbReference>
<dbReference type="SMART" id="SM00327">
    <property type="entry name" value="VWA"/>
    <property type="match status" value="1"/>
</dbReference>
<comment type="similarity">
    <text evidence="1">Belongs to the tyrosinase family.</text>
</comment>
<dbReference type="Gene3D" id="1.10.1280.10">
    <property type="entry name" value="Di-copper center containing domain from catechol oxidase"/>
    <property type="match status" value="1"/>
</dbReference>
<dbReference type="InterPro" id="IPR013783">
    <property type="entry name" value="Ig-like_fold"/>
</dbReference>
<dbReference type="InterPro" id="IPR008922">
    <property type="entry name" value="Di-copper_centre_dom_sf"/>
</dbReference>
<keyword evidence="6" id="KW-1185">Reference proteome</keyword>
<dbReference type="Pfam" id="PF13519">
    <property type="entry name" value="VWA_2"/>
    <property type="match status" value="1"/>
</dbReference>
<evidence type="ECO:0000313" key="6">
    <source>
        <dbReference type="Proteomes" id="UP001461960"/>
    </source>
</evidence>
<dbReference type="PANTHER" id="PTHR11474:SF126">
    <property type="entry name" value="TYROSINASE-LIKE PROTEIN TYR-1-RELATED"/>
    <property type="match status" value="1"/>
</dbReference>
<dbReference type="Proteomes" id="UP001461960">
    <property type="component" value="Unassembled WGS sequence"/>
</dbReference>
<evidence type="ECO:0000256" key="3">
    <source>
        <dbReference type="ARBA" id="ARBA00023008"/>
    </source>
</evidence>
<name>A0ABU9X948_9GAMM</name>
<dbReference type="CDD" id="cd00198">
    <property type="entry name" value="vWFA"/>
    <property type="match status" value="1"/>
</dbReference>
<dbReference type="Gene3D" id="3.40.50.410">
    <property type="entry name" value="von Willebrand factor, type A domain"/>
    <property type="match status" value="1"/>
</dbReference>
<accession>A0ABU9X948</accession>
<proteinExistence type="inferred from homology"/>
<evidence type="ECO:0000313" key="5">
    <source>
        <dbReference type="EMBL" id="MEN2751499.1"/>
    </source>
</evidence>
<dbReference type="Gene3D" id="2.60.40.10">
    <property type="entry name" value="Immunoglobulins"/>
    <property type="match status" value="1"/>
</dbReference>